<protein>
    <submittedName>
        <fullName evidence="3">Uncharacterized protein</fullName>
    </submittedName>
</protein>
<keyword evidence="2" id="KW-1185">Reference proteome</keyword>
<evidence type="ECO:0000256" key="1">
    <source>
        <dbReference type="SAM" id="MobiDB-lite"/>
    </source>
</evidence>
<reference evidence="3" key="1">
    <citation type="submission" date="2016-11" db="UniProtKB">
        <authorList>
            <consortium name="WormBaseParasite"/>
        </authorList>
    </citation>
    <scope>IDENTIFICATION</scope>
</reference>
<feature type="region of interest" description="Disordered" evidence="1">
    <location>
        <begin position="1"/>
        <end position="20"/>
    </location>
</feature>
<evidence type="ECO:0000313" key="2">
    <source>
        <dbReference type="Proteomes" id="UP000095283"/>
    </source>
</evidence>
<sequence>MVDRRRVLDTATTTPKNNLENDVPTVVQRALLYCLRYRGRRDCRPTPVAPQKDAHLANITTGMCPLCMSRDPIDWTEDKQQFVFDRVQMRGELYLRYSERYGDK</sequence>
<evidence type="ECO:0000313" key="3">
    <source>
        <dbReference type="WBParaSite" id="Hba_11882"/>
    </source>
</evidence>
<name>A0A1I7X2R4_HETBA</name>
<dbReference type="Proteomes" id="UP000095283">
    <property type="component" value="Unplaced"/>
</dbReference>
<organism evidence="2 3">
    <name type="scientific">Heterorhabditis bacteriophora</name>
    <name type="common">Entomopathogenic nematode worm</name>
    <dbReference type="NCBI Taxonomy" id="37862"/>
    <lineage>
        <taxon>Eukaryota</taxon>
        <taxon>Metazoa</taxon>
        <taxon>Ecdysozoa</taxon>
        <taxon>Nematoda</taxon>
        <taxon>Chromadorea</taxon>
        <taxon>Rhabditida</taxon>
        <taxon>Rhabditina</taxon>
        <taxon>Rhabditomorpha</taxon>
        <taxon>Strongyloidea</taxon>
        <taxon>Heterorhabditidae</taxon>
        <taxon>Heterorhabditis</taxon>
    </lineage>
</organism>
<dbReference type="WBParaSite" id="Hba_11882">
    <property type="protein sequence ID" value="Hba_11882"/>
    <property type="gene ID" value="Hba_11882"/>
</dbReference>
<accession>A0A1I7X2R4</accession>
<proteinExistence type="predicted"/>
<dbReference type="AlphaFoldDB" id="A0A1I7X2R4"/>
<feature type="compositionally biased region" description="Polar residues" evidence="1">
    <location>
        <begin position="10"/>
        <end position="20"/>
    </location>
</feature>